<reference evidence="3" key="1">
    <citation type="submission" date="2019-03" db="EMBL/GenBank/DDBJ databases">
        <title>Long read genome sequence of the mycoparasitic Pythium oligandrum ATCC 38472 isolated from sugarbeet rhizosphere.</title>
        <authorList>
            <person name="Gaulin E."/>
        </authorList>
    </citation>
    <scope>NUCLEOTIDE SEQUENCE</scope>
    <source>
        <strain evidence="3">ATCC 38472_TT</strain>
    </source>
</reference>
<feature type="active site" evidence="1">
    <location>
        <position position="17"/>
    </location>
</feature>
<keyword evidence="1" id="KW-0479">Metal-binding</keyword>
<dbReference type="AlphaFoldDB" id="A0A8K1FM00"/>
<dbReference type="GO" id="GO:0006508">
    <property type="term" value="P:proteolysis"/>
    <property type="evidence" value="ECO:0007669"/>
    <property type="project" value="UniProtKB-KW"/>
</dbReference>
<dbReference type="OrthoDB" id="6276116at2759"/>
<feature type="domain" description="Peptidase M12A" evidence="2">
    <location>
        <begin position="1"/>
        <end position="159"/>
    </location>
</feature>
<feature type="binding site" evidence="1">
    <location>
        <position position="20"/>
    </location>
    <ligand>
        <name>Zn(2+)</name>
        <dbReference type="ChEBI" id="CHEBI:29105"/>
        <note>catalytic</note>
    </ligand>
</feature>
<dbReference type="EMBL" id="SPLM01000040">
    <property type="protein sequence ID" value="TMW64352.1"/>
    <property type="molecule type" value="Genomic_DNA"/>
</dbReference>
<keyword evidence="1" id="KW-0862">Zinc</keyword>
<dbReference type="PROSITE" id="PS51864">
    <property type="entry name" value="ASTACIN"/>
    <property type="match status" value="1"/>
</dbReference>
<name>A0A8K1FM00_PYTOL</name>
<gene>
    <name evidence="3" type="ORF">Poli38472_012974</name>
</gene>
<dbReference type="GO" id="GO:0004222">
    <property type="term" value="F:metalloendopeptidase activity"/>
    <property type="evidence" value="ECO:0007669"/>
    <property type="project" value="UniProtKB-UniRule"/>
</dbReference>
<accession>A0A8K1FM00</accession>
<protein>
    <recommendedName>
        <fullName evidence="2">Peptidase M12A domain-containing protein</fullName>
    </recommendedName>
</protein>
<dbReference type="SUPFAM" id="SSF55486">
    <property type="entry name" value="Metalloproteases ('zincins'), catalytic domain"/>
    <property type="match status" value="1"/>
</dbReference>
<feature type="binding site" evidence="1">
    <location>
        <position position="16"/>
    </location>
    <ligand>
        <name>Zn(2+)</name>
        <dbReference type="ChEBI" id="CHEBI:29105"/>
        <note>catalytic</note>
    </ligand>
</feature>
<dbReference type="PANTHER" id="PTHR10127">
    <property type="entry name" value="DISCOIDIN, CUB, EGF, LAMININ , AND ZINC METALLOPROTEASE DOMAIN CONTAINING"/>
    <property type="match status" value="1"/>
</dbReference>
<keyword evidence="1" id="KW-0482">Metalloprotease</keyword>
<evidence type="ECO:0000313" key="4">
    <source>
        <dbReference type="Proteomes" id="UP000794436"/>
    </source>
</evidence>
<feature type="binding site" evidence="1">
    <location>
        <position position="26"/>
    </location>
    <ligand>
        <name>Zn(2+)</name>
        <dbReference type="ChEBI" id="CHEBI:29105"/>
        <note>catalytic</note>
    </ligand>
</feature>
<dbReference type="Proteomes" id="UP000794436">
    <property type="component" value="Unassembled WGS sequence"/>
</dbReference>
<evidence type="ECO:0000256" key="1">
    <source>
        <dbReference type="PROSITE-ProRule" id="PRU01211"/>
    </source>
</evidence>
<evidence type="ECO:0000259" key="2">
    <source>
        <dbReference type="PROSITE" id="PS51864"/>
    </source>
</evidence>
<dbReference type="InterPro" id="IPR001506">
    <property type="entry name" value="Peptidase_M12A"/>
</dbReference>
<keyword evidence="1" id="KW-0645">Protease</keyword>
<dbReference type="Gene3D" id="3.40.390.10">
    <property type="entry name" value="Collagenase (Catalytic Domain)"/>
    <property type="match status" value="1"/>
</dbReference>
<evidence type="ECO:0000313" key="3">
    <source>
        <dbReference type="EMBL" id="TMW64352.1"/>
    </source>
</evidence>
<keyword evidence="4" id="KW-1185">Reference proteome</keyword>
<keyword evidence="1" id="KW-0378">Hydrolase</keyword>
<proteinExistence type="predicted"/>
<dbReference type="InterPro" id="IPR024079">
    <property type="entry name" value="MetalloPept_cat_dom_sf"/>
</dbReference>
<comment type="caution">
    <text evidence="1">Lacks conserved residue(s) required for the propagation of feature annotation.</text>
</comment>
<comment type="cofactor">
    <cofactor evidence="1">
        <name>Zn(2+)</name>
        <dbReference type="ChEBI" id="CHEBI:29105"/>
    </cofactor>
    <text evidence="1">Binds 1 zinc ion per subunit.</text>
</comment>
<dbReference type="GO" id="GO:0008270">
    <property type="term" value="F:zinc ion binding"/>
    <property type="evidence" value="ECO:0007669"/>
    <property type="project" value="UniProtKB-UniRule"/>
</dbReference>
<dbReference type="PANTHER" id="PTHR10127:SF850">
    <property type="entry name" value="METALLOENDOPEPTIDASE"/>
    <property type="match status" value="1"/>
</dbReference>
<organism evidence="3 4">
    <name type="scientific">Pythium oligandrum</name>
    <name type="common">Mycoparasitic fungus</name>
    <dbReference type="NCBI Taxonomy" id="41045"/>
    <lineage>
        <taxon>Eukaryota</taxon>
        <taxon>Sar</taxon>
        <taxon>Stramenopiles</taxon>
        <taxon>Oomycota</taxon>
        <taxon>Peronosporomycetes</taxon>
        <taxon>Pythiales</taxon>
        <taxon>Pythiaceae</taxon>
        <taxon>Pythium</taxon>
    </lineage>
</organism>
<comment type="caution">
    <text evidence="3">The sequence shown here is derived from an EMBL/GenBank/DDBJ whole genome shotgun (WGS) entry which is preliminary data.</text>
</comment>
<sequence length="166" mass="19157">MNLEEGECDYPHTYLHELGHVIGMEHEHQHPRRQIIVLRDELLLDIANYVVDDPDDDRTLAQVMDDPDNREIFDYLKLLRSDVRTTPYDLRSIMHYDGHEFCLPTDPSLRYCDVDGDPVVDDCVAPVEAHCNRARQREIGRAADWSAGDIEAIRQMYPGLRPVAST</sequence>